<dbReference type="Proteomes" id="UP001183246">
    <property type="component" value="Unassembled WGS sequence"/>
</dbReference>
<dbReference type="RefSeq" id="WP_311702586.1">
    <property type="nucleotide sequence ID" value="NZ_JAVREL010000001.1"/>
</dbReference>
<comment type="caution">
    <text evidence="1">The sequence shown here is derived from an EMBL/GenBank/DDBJ whole genome shotgun (WGS) entry which is preliminary data.</text>
</comment>
<reference evidence="2" key="1">
    <citation type="submission" date="2023-07" db="EMBL/GenBank/DDBJ databases">
        <title>30 novel species of actinomycetes from the DSMZ collection.</title>
        <authorList>
            <person name="Nouioui I."/>
        </authorList>
    </citation>
    <scope>NUCLEOTIDE SEQUENCE [LARGE SCALE GENOMIC DNA]</scope>
    <source>
        <strain evidence="2">DSM 44938</strain>
    </source>
</reference>
<name>A0ABU2MJ47_9ACTN</name>
<dbReference type="EMBL" id="JAVREL010000001">
    <property type="protein sequence ID" value="MDT0341457.1"/>
    <property type="molecule type" value="Genomic_DNA"/>
</dbReference>
<accession>A0ABU2MJ47</accession>
<evidence type="ECO:0000313" key="2">
    <source>
        <dbReference type="Proteomes" id="UP001183246"/>
    </source>
</evidence>
<keyword evidence="2" id="KW-1185">Reference proteome</keyword>
<organism evidence="1 2">
    <name type="scientific">Streptomyces litchfieldiae</name>
    <dbReference type="NCBI Taxonomy" id="3075543"/>
    <lineage>
        <taxon>Bacteria</taxon>
        <taxon>Bacillati</taxon>
        <taxon>Actinomycetota</taxon>
        <taxon>Actinomycetes</taxon>
        <taxon>Kitasatosporales</taxon>
        <taxon>Streptomycetaceae</taxon>
        <taxon>Streptomyces</taxon>
    </lineage>
</organism>
<gene>
    <name evidence="1" type="ORF">RM590_02145</name>
</gene>
<protein>
    <submittedName>
        <fullName evidence="1">Uncharacterized protein</fullName>
    </submittedName>
</protein>
<evidence type="ECO:0000313" key="1">
    <source>
        <dbReference type="EMBL" id="MDT0341457.1"/>
    </source>
</evidence>
<proteinExistence type="predicted"/>
<dbReference type="Gene3D" id="3.40.190.10">
    <property type="entry name" value="Periplasmic binding protein-like II"/>
    <property type="match status" value="2"/>
</dbReference>
<sequence length="90" mass="9479">MGQLMQLVALGRTVAIVPEALRDQPRHQDVACVPVIDATTTTVVLAWQQDSRSTAVAAGEAAAPLQRMPPEDGPKNSISAMATCLSWAVP</sequence>